<dbReference type="PROSITE" id="PS50293">
    <property type="entry name" value="TPR_REGION"/>
    <property type="match status" value="1"/>
</dbReference>
<protein>
    <submittedName>
        <fullName evidence="2">TPR domain-containing protein</fullName>
    </submittedName>
</protein>
<proteinExistence type="predicted"/>
<dbReference type="PROSITE" id="PS50005">
    <property type="entry name" value="TPR"/>
    <property type="match status" value="4"/>
</dbReference>
<feature type="repeat" description="TPR" evidence="1">
    <location>
        <begin position="33"/>
        <end position="66"/>
    </location>
</feature>
<accession>A0AAE8NMP7</accession>
<dbReference type="Gene3D" id="1.25.40.10">
    <property type="entry name" value="Tetratricopeptide repeat domain"/>
    <property type="match status" value="3"/>
</dbReference>
<dbReference type="InterPro" id="IPR019734">
    <property type="entry name" value="TPR_rpt"/>
</dbReference>
<dbReference type="EMBL" id="UARD01000059">
    <property type="protein sequence ID" value="SQA61676.1"/>
    <property type="molecule type" value="Genomic_DNA"/>
</dbReference>
<name>A0AAE8NMP7_BURCE</name>
<dbReference type="SUPFAM" id="SSF48452">
    <property type="entry name" value="TPR-like"/>
    <property type="match status" value="2"/>
</dbReference>
<organism evidence="2 3">
    <name type="scientific">Burkholderia cepacia</name>
    <name type="common">Pseudomonas cepacia</name>
    <dbReference type="NCBI Taxonomy" id="292"/>
    <lineage>
        <taxon>Bacteria</taxon>
        <taxon>Pseudomonadati</taxon>
        <taxon>Pseudomonadota</taxon>
        <taxon>Betaproteobacteria</taxon>
        <taxon>Burkholderiales</taxon>
        <taxon>Burkholderiaceae</taxon>
        <taxon>Burkholderia</taxon>
        <taxon>Burkholderia cepacia complex</taxon>
    </lineage>
</organism>
<reference evidence="2 3" key="1">
    <citation type="submission" date="2018-06" db="EMBL/GenBank/DDBJ databases">
        <authorList>
            <consortium name="Pathogen Informatics"/>
            <person name="Doyle S."/>
        </authorList>
    </citation>
    <scope>NUCLEOTIDE SEQUENCE [LARGE SCALE GENOMIC DNA]</scope>
    <source>
        <strain evidence="2 3">NCTC10661</strain>
    </source>
</reference>
<dbReference type="Proteomes" id="UP000250416">
    <property type="component" value="Unassembled WGS sequence"/>
</dbReference>
<comment type="caution">
    <text evidence="2">The sequence shown here is derived from an EMBL/GenBank/DDBJ whole genome shotgun (WGS) entry which is preliminary data.</text>
</comment>
<feature type="repeat" description="TPR" evidence="1">
    <location>
        <begin position="210"/>
        <end position="243"/>
    </location>
</feature>
<dbReference type="InterPro" id="IPR011990">
    <property type="entry name" value="TPR-like_helical_dom_sf"/>
</dbReference>
<keyword evidence="1" id="KW-0802">TPR repeat</keyword>
<dbReference type="Pfam" id="PF00515">
    <property type="entry name" value="TPR_1"/>
    <property type="match status" value="1"/>
</dbReference>
<dbReference type="SMART" id="SM00028">
    <property type="entry name" value="TPR"/>
    <property type="match status" value="5"/>
</dbReference>
<dbReference type="InterPro" id="IPR044650">
    <property type="entry name" value="SRFR1-like"/>
</dbReference>
<dbReference type="AlphaFoldDB" id="A0AAE8NMP7"/>
<dbReference type="PANTHER" id="PTHR44749">
    <property type="entry name" value="SUPPRESSOR OF RPS4-RLD 1"/>
    <property type="match status" value="1"/>
</dbReference>
<gene>
    <name evidence="2" type="ORF">NCTC10661_07405</name>
</gene>
<dbReference type="PANTHER" id="PTHR44749:SF1">
    <property type="entry name" value="TETRATRICOPEPTIDE-LIKE HELICAL DOMAIN-CONTAINING PROTEIN"/>
    <property type="match status" value="1"/>
</dbReference>
<evidence type="ECO:0000313" key="2">
    <source>
        <dbReference type="EMBL" id="SQA61676.1"/>
    </source>
</evidence>
<feature type="repeat" description="TPR" evidence="1">
    <location>
        <begin position="108"/>
        <end position="141"/>
    </location>
</feature>
<dbReference type="GO" id="GO:0045892">
    <property type="term" value="P:negative regulation of DNA-templated transcription"/>
    <property type="evidence" value="ECO:0007669"/>
    <property type="project" value="InterPro"/>
</dbReference>
<evidence type="ECO:0000313" key="3">
    <source>
        <dbReference type="Proteomes" id="UP000250416"/>
    </source>
</evidence>
<sequence>MTEVLASEPGKTVTTDPSLVPATVDSTSAQQTAVTLAQRGQAAEKAQNYPLAISYYTAALNLHPLLLDALVGRSLAYDKIHERENSADDALAAAKIINDAGKNYRLASYLYRFAGLGYYLSNKYEKSVVAFTGAINIDPSDPGAYVHRAGSYKLMLDFDHALLDLKKALELDPGSIAAKDSYAMAFADMGLYQVAIDKLNESLAADKNASTTYVNLGQVYMSMGRYDDSRRNLNKALQLDPQDWDAVLNDVKLNFYTKNYAAALREANAWLDNNRESGSSEDVAYMLIWKHLASQRHGVDDRVSLDGESSRLRNQESWPRPVIDFFLSKMDADQLRTAASKGDAVPPGVRQCEAETYIGEANMMAGKVEDATRNFETAVSLCPVSWAEYDLAKFEIKSIKNFVASP</sequence>
<evidence type="ECO:0000256" key="1">
    <source>
        <dbReference type="PROSITE-ProRule" id="PRU00339"/>
    </source>
</evidence>
<feature type="repeat" description="TPR" evidence="1">
    <location>
        <begin position="142"/>
        <end position="175"/>
    </location>
</feature>